<dbReference type="AlphaFoldDB" id="A0A1A8CYH5"/>
<feature type="non-terminal residue" evidence="1">
    <location>
        <position position="79"/>
    </location>
</feature>
<gene>
    <name evidence="1" type="primary">Nfu_g_1_012456</name>
</gene>
<evidence type="ECO:0000313" key="1">
    <source>
        <dbReference type="EMBL" id="SBP84862.1"/>
    </source>
</evidence>
<organism evidence="1">
    <name type="scientific">Nothobranchius kadleci</name>
    <name type="common">African annual killifish</name>
    <dbReference type="NCBI Taxonomy" id="1051664"/>
    <lineage>
        <taxon>Eukaryota</taxon>
        <taxon>Metazoa</taxon>
        <taxon>Chordata</taxon>
        <taxon>Craniata</taxon>
        <taxon>Vertebrata</taxon>
        <taxon>Euteleostomi</taxon>
        <taxon>Actinopterygii</taxon>
        <taxon>Neopterygii</taxon>
        <taxon>Teleostei</taxon>
        <taxon>Neoteleostei</taxon>
        <taxon>Acanthomorphata</taxon>
        <taxon>Ovalentaria</taxon>
        <taxon>Atherinomorphae</taxon>
        <taxon>Cyprinodontiformes</taxon>
        <taxon>Nothobranchiidae</taxon>
        <taxon>Nothobranchius</taxon>
    </lineage>
</organism>
<proteinExistence type="predicted"/>
<name>A0A1A8CYH5_NOTKA</name>
<reference evidence="1" key="1">
    <citation type="submission" date="2016-05" db="EMBL/GenBank/DDBJ databases">
        <authorList>
            <person name="Lavstsen T."/>
            <person name="Jespersen J.S."/>
        </authorList>
    </citation>
    <scope>NUCLEOTIDE SEQUENCE</scope>
    <source>
        <tissue evidence="1">Brain</tissue>
    </source>
</reference>
<accession>A0A1A8CYH5</accession>
<feature type="non-terminal residue" evidence="1">
    <location>
        <position position="1"/>
    </location>
</feature>
<sequence length="79" mass="9250">CVKSNRRRFERFQEGRTFQPTSDLMRVHVMRSLLLQTGTRLSPIQTTRVKLMTQPSILLGHQSHQSMLILQDQMVNIDL</sequence>
<protein>
    <submittedName>
        <fullName evidence="1">Uncharacterized protein</fullName>
    </submittedName>
</protein>
<reference evidence="1" key="2">
    <citation type="submission" date="2016-06" db="EMBL/GenBank/DDBJ databases">
        <title>The genome of a short-lived fish provides insights into sex chromosome evolution and the genetic control of aging.</title>
        <authorList>
            <person name="Reichwald K."/>
            <person name="Felder M."/>
            <person name="Petzold A."/>
            <person name="Koch P."/>
            <person name="Groth M."/>
            <person name="Platzer M."/>
        </authorList>
    </citation>
    <scope>NUCLEOTIDE SEQUENCE</scope>
    <source>
        <tissue evidence="1">Brain</tissue>
    </source>
</reference>
<dbReference type="EMBL" id="HADZ01020921">
    <property type="protein sequence ID" value="SBP84862.1"/>
    <property type="molecule type" value="Transcribed_RNA"/>
</dbReference>